<reference evidence="1" key="1">
    <citation type="submission" date="2024-01" db="EMBL/GenBank/DDBJ databases">
        <title>Bank of Algae and Cyanobacteria of the Azores (BACA) strain genomes.</title>
        <authorList>
            <person name="Luz R."/>
            <person name="Cordeiro R."/>
            <person name="Fonseca A."/>
            <person name="Goncalves V."/>
        </authorList>
    </citation>
    <scope>NUCLEOTIDE SEQUENCE</scope>
    <source>
        <strain evidence="1">BACA0141</strain>
    </source>
</reference>
<accession>A0AAW9PTC7</accession>
<protein>
    <recommendedName>
        <fullName evidence="3">Glycosyltransferase</fullName>
    </recommendedName>
</protein>
<comment type="caution">
    <text evidence="1">The sequence shown here is derived from an EMBL/GenBank/DDBJ whole genome shotgun (WGS) entry which is preliminary data.</text>
</comment>
<proteinExistence type="predicted"/>
<name>A0AAW9PTC7_9CYAN</name>
<dbReference type="InterPro" id="IPR029044">
    <property type="entry name" value="Nucleotide-diphossugar_trans"/>
</dbReference>
<keyword evidence="2" id="KW-1185">Reference proteome</keyword>
<evidence type="ECO:0000313" key="2">
    <source>
        <dbReference type="Proteomes" id="UP001333818"/>
    </source>
</evidence>
<dbReference type="Proteomes" id="UP001333818">
    <property type="component" value="Unassembled WGS sequence"/>
</dbReference>
<dbReference type="EMBL" id="JAZBJZ010000001">
    <property type="protein sequence ID" value="MEE3715173.1"/>
    <property type="molecule type" value="Genomic_DNA"/>
</dbReference>
<dbReference type="RefSeq" id="WP_330481596.1">
    <property type="nucleotide sequence ID" value="NZ_JAZBJZ010000001.1"/>
</dbReference>
<evidence type="ECO:0000313" key="1">
    <source>
        <dbReference type="EMBL" id="MEE3715173.1"/>
    </source>
</evidence>
<dbReference type="SUPFAM" id="SSF53448">
    <property type="entry name" value="Nucleotide-diphospho-sugar transferases"/>
    <property type="match status" value="1"/>
</dbReference>
<gene>
    <name evidence="1" type="ORF">V2H45_00275</name>
</gene>
<dbReference type="AlphaFoldDB" id="A0AAW9PTC7"/>
<organism evidence="1 2">
    <name type="scientific">Tumidithrix elongata BACA0141</name>
    <dbReference type="NCBI Taxonomy" id="2716417"/>
    <lineage>
        <taxon>Bacteria</taxon>
        <taxon>Bacillati</taxon>
        <taxon>Cyanobacteriota</taxon>
        <taxon>Cyanophyceae</taxon>
        <taxon>Pseudanabaenales</taxon>
        <taxon>Pseudanabaenaceae</taxon>
        <taxon>Tumidithrix</taxon>
        <taxon>Tumidithrix elongata</taxon>
    </lineage>
</organism>
<evidence type="ECO:0008006" key="3">
    <source>
        <dbReference type="Google" id="ProtNLM"/>
    </source>
</evidence>
<sequence>MIKNSYRSVLTIATGKPIYIQMAVNLARSFKWWHKDSSIKFAIATDQKELIPPDLPDIQIIELQPGQYGQGFSPKLHLDKLAPADRTLFVDADCLCVGSLEFVFERFAGHAVSVVGGTISQGEWFGDVKAVCASFGLISLPKFNGGVYYLEKGEESCKVYATARELEPRYDEIGLVRLRNRPNDELLMAIAMASHCQTPIPDDGSIMGDPQACPGRLLVDVLRGESKLSNPPVPHSMHQAWYPFTEISPVLVHFLGHHTTIYPYKREELRLALTSGQNWPIWLADAFSTLSISFPLLTKRVFKDILRPFYHKLFGNRAVSVSDRL</sequence>